<sequence length="77" mass="7647">MTSVLDTDTILVAAPVNSGRPVRFVGAALPLLGTKNPTVMVTTGAGGGRFSGMMGVDAIGVTDTADGKTGVAELEVL</sequence>
<evidence type="ECO:0000313" key="1">
    <source>
        <dbReference type="EMBL" id="KAB2103998.1"/>
    </source>
</evidence>
<protein>
    <submittedName>
        <fullName evidence="1">Uncharacterized protein</fullName>
    </submittedName>
</protein>
<dbReference type="EMBL" id="PDWZ02000007">
    <property type="protein sequence ID" value="KAB2103998.1"/>
    <property type="molecule type" value="Genomic_DNA"/>
</dbReference>
<reference evidence="1 2" key="1">
    <citation type="journal article" date="2019" name="bioRxiv">
        <title>Genomics, evolutionary history and diagnostics of the Alternaria alternata species group including apple and Asian pear pathotypes.</title>
        <authorList>
            <person name="Armitage A.D."/>
            <person name="Cockerton H.M."/>
            <person name="Sreenivasaprasad S."/>
            <person name="Woodhall J.W."/>
            <person name="Lane C.R."/>
            <person name="Harrison R.J."/>
            <person name="Clarkson J.P."/>
        </authorList>
    </citation>
    <scope>NUCLEOTIDE SEQUENCE [LARGE SCALE GENOMIC DNA]</scope>
    <source>
        <strain evidence="1 2">FERA 650</strain>
    </source>
</reference>
<evidence type="ECO:0000313" key="2">
    <source>
        <dbReference type="Proteomes" id="UP000293547"/>
    </source>
</evidence>
<proteinExistence type="predicted"/>
<gene>
    <name evidence="1" type="ORF">AG0111_0g7557</name>
</gene>
<accession>A0ACB6FHW9</accession>
<keyword evidence="2" id="KW-1185">Reference proteome</keyword>
<dbReference type="Proteomes" id="UP000293547">
    <property type="component" value="Unassembled WGS sequence"/>
</dbReference>
<organism evidence="1 2">
    <name type="scientific">Alternaria gaisen</name>
    <dbReference type="NCBI Taxonomy" id="167740"/>
    <lineage>
        <taxon>Eukaryota</taxon>
        <taxon>Fungi</taxon>
        <taxon>Dikarya</taxon>
        <taxon>Ascomycota</taxon>
        <taxon>Pezizomycotina</taxon>
        <taxon>Dothideomycetes</taxon>
        <taxon>Pleosporomycetidae</taxon>
        <taxon>Pleosporales</taxon>
        <taxon>Pleosporineae</taxon>
        <taxon>Pleosporaceae</taxon>
        <taxon>Alternaria</taxon>
        <taxon>Alternaria sect. Alternaria</taxon>
    </lineage>
</organism>
<name>A0ACB6FHW9_9PLEO</name>
<comment type="caution">
    <text evidence="1">The sequence shown here is derived from an EMBL/GenBank/DDBJ whole genome shotgun (WGS) entry which is preliminary data.</text>
</comment>